<reference evidence="1" key="1">
    <citation type="journal article" date="2014" name="Int. J. Syst. Evol. Microbiol.">
        <title>Complete genome sequence of Corynebacterium casei LMG S-19264T (=DSM 44701T), isolated from a smear-ripened cheese.</title>
        <authorList>
            <consortium name="US DOE Joint Genome Institute (JGI-PGF)"/>
            <person name="Walter F."/>
            <person name="Albersmeier A."/>
            <person name="Kalinowski J."/>
            <person name="Ruckert C."/>
        </authorList>
    </citation>
    <scope>NUCLEOTIDE SEQUENCE</scope>
    <source>
        <strain evidence="1">JCM 4790</strain>
    </source>
</reference>
<organism evidence="1 2">
    <name type="scientific">Streptomyces minutiscleroticus</name>
    <dbReference type="NCBI Taxonomy" id="68238"/>
    <lineage>
        <taxon>Bacteria</taxon>
        <taxon>Bacillati</taxon>
        <taxon>Actinomycetota</taxon>
        <taxon>Actinomycetes</taxon>
        <taxon>Kitasatosporales</taxon>
        <taxon>Streptomycetaceae</taxon>
        <taxon>Streptomyces</taxon>
    </lineage>
</organism>
<proteinExistence type="predicted"/>
<reference evidence="1" key="2">
    <citation type="submission" date="2020-09" db="EMBL/GenBank/DDBJ databases">
        <authorList>
            <person name="Sun Q."/>
            <person name="Ohkuma M."/>
        </authorList>
    </citation>
    <scope>NUCLEOTIDE SEQUENCE</scope>
    <source>
        <strain evidence="1">JCM 4790</strain>
    </source>
</reference>
<dbReference type="PIRSF" id="PIRSF008502">
    <property type="entry name" value="UCP008502"/>
    <property type="match status" value="1"/>
</dbReference>
<accession>A0A918U6W1</accession>
<dbReference type="PANTHER" id="PTHR36439:SF1">
    <property type="entry name" value="DUF1697 DOMAIN-CONTAINING PROTEIN"/>
    <property type="match status" value="1"/>
</dbReference>
<dbReference type="Pfam" id="PF08002">
    <property type="entry name" value="DUF1697"/>
    <property type="match status" value="1"/>
</dbReference>
<evidence type="ECO:0008006" key="3">
    <source>
        <dbReference type="Google" id="ProtNLM"/>
    </source>
</evidence>
<gene>
    <name evidence="1" type="ORF">GCM10010358_64900</name>
</gene>
<dbReference type="InterPro" id="IPR012545">
    <property type="entry name" value="DUF1697"/>
</dbReference>
<keyword evidence="2" id="KW-1185">Reference proteome</keyword>
<dbReference type="EMBL" id="BMVU01000047">
    <property type="protein sequence ID" value="GGY01987.1"/>
    <property type="molecule type" value="Genomic_DNA"/>
</dbReference>
<dbReference type="RefSeq" id="WP_190193916.1">
    <property type="nucleotide sequence ID" value="NZ_BMVU01000047.1"/>
</dbReference>
<dbReference type="PANTHER" id="PTHR36439">
    <property type="entry name" value="BLL4334 PROTEIN"/>
    <property type="match status" value="1"/>
</dbReference>
<dbReference type="AlphaFoldDB" id="A0A918U6W1"/>
<dbReference type="Proteomes" id="UP000619244">
    <property type="component" value="Unassembled WGS sequence"/>
</dbReference>
<sequence length="183" mass="19897">MTTTYGALLRGVNVGGRRKVPMAGLREVLRGLGHGGVRTHLQSGNAVFTTGRDDGEEALAAELAGAVGERFGFAVDVLVRDHTYLASVVDDCPFPAAELEGRQLHAVYFSEPVGPERFASLDRESFLPEEFRLGDRVLYLYAPDGLGRSKLADALSRPRLLRNTVATTRNWNTAVKLAELTRG</sequence>
<dbReference type="Gene3D" id="3.30.70.1280">
    <property type="entry name" value="SP0830-like domains"/>
    <property type="match status" value="1"/>
</dbReference>
<evidence type="ECO:0000313" key="1">
    <source>
        <dbReference type="EMBL" id="GGY01987.1"/>
    </source>
</evidence>
<dbReference type="SUPFAM" id="SSF160379">
    <property type="entry name" value="SP0830-like"/>
    <property type="match status" value="1"/>
</dbReference>
<comment type="caution">
    <text evidence="1">The sequence shown here is derived from an EMBL/GenBank/DDBJ whole genome shotgun (WGS) entry which is preliminary data.</text>
</comment>
<protein>
    <recommendedName>
        <fullName evidence="3">DUF1697 domain-containing protein</fullName>
    </recommendedName>
</protein>
<evidence type="ECO:0000313" key="2">
    <source>
        <dbReference type="Proteomes" id="UP000619244"/>
    </source>
</evidence>
<name>A0A918U6W1_9ACTN</name>